<dbReference type="InterPro" id="IPR051049">
    <property type="entry name" value="Dienelactone_hydrolase-like"/>
</dbReference>
<accession>A0A2P6TQ31</accession>
<dbReference type="Proteomes" id="UP000239899">
    <property type="component" value="Unassembled WGS sequence"/>
</dbReference>
<proteinExistence type="predicted"/>
<protein>
    <submittedName>
        <fullName evidence="2">Carboxymethylenebutenolidase-like protein</fullName>
    </submittedName>
</protein>
<evidence type="ECO:0000313" key="2">
    <source>
        <dbReference type="EMBL" id="PRW56138.1"/>
    </source>
</evidence>
<dbReference type="InterPro" id="IPR002925">
    <property type="entry name" value="Dienelactn_hydro"/>
</dbReference>
<feature type="domain" description="Dienelactone hydrolase" evidence="1">
    <location>
        <begin position="23"/>
        <end position="238"/>
    </location>
</feature>
<keyword evidence="3" id="KW-1185">Reference proteome</keyword>
<name>A0A2P6TQ31_CHLSO</name>
<organism evidence="2 3">
    <name type="scientific">Chlorella sorokiniana</name>
    <name type="common">Freshwater green alga</name>
    <dbReference type="NCBI Taxonomy" id="3076"/>
    <lineage>
        <taxon>Eukaryota</taxon>
        <taxon>Viridiplantae</taxon>
        <taxon>Chlorophyta</taxon>
        <taxon>core chlorophytes</taxon>
        <taxon>Trebouxiophyceae</taxon>
        <taxon>Chlorellales</taxon>
        <taxon>Chlorellaceae</taxon>
        <taxon>Chlorella clade</taxon>
        <taxon>Chlorella</taxon>
    </lineage>
</organism>
<dbReference type="PANTHER" id="PTHR46623">
    <property type="entry name" value="CARBOXYMETHYLENEBUTENOLIDASE-RELATED"/>
    <property type="match status" value="1"/>
</dbReference>
<dbReference type="Gene3D" id="3.40.50.1820">
    <property type="entry name" value="alpha/beta hydrolase"/>
    <property type="match status" value="1"/>
</dbReference>
<comment type="caution">
    <text evidence="2">The sequence shown here is derived from an EMBL/GenBank/DDBJ whole genome shotgun (WGS) entry which is preliminary data.</text>
</comment>
<evidence type="ECO:0000259" key="1">
    <source>
        <dbReference type="Pfam" id="PF01738"/>
    </source>
</evidence>
<sequence>MATIKGGTVPGEMQAVTFGNNLPGYVCGEKGAPAVVVLQEWWGVVPTIVDHALRLSQEGYRCLVPDLYKGKIGVDKEEASHLLSKLDWVAAVEEIKQAVEFLRSEGAPKVGAMGFCMGGALTLCAAQHAGVDAANPFYGLPGPEICQPENIKVPVYLHHGALDAMKGFSDPESAQQFADKVNAAGGSATLFVYEGSGHGFLNVGEEALAKRAHMGFPEPPANVQELAWSRVLELFARTLKA</sequence>
<dbReference type="OrthoDB" id="17560at2759"/>
<dbReference type="GO" id="GO:0016787">
    <property type="term" value="F:hydrolase activity"/>
    <property type="evidence" value="ECO:0007669"/>
    <property type="project" value="InterPro"/>
</dbReference>
<dbReference type="AlphaFoldDB" id="A0A2P6TQ31"/>
<dbReference type="PANTHER" id="PTHR46623:SF6">
    <property type="entry name" value="ALPHA_BETA-HYDROLASES SUPERFAMILY PROTEIN"/>
    <property type="match status" value="1"/>
</dbReference>
<dbReference type="SUPFAM" id="SSF53474">
    <property type="entry name" value="alpha/beta-Hydrolases"/>
    <property type="match status" value="1"/>
</dbReference>
<dbReference type="Pfam" id="PF01738">
    <property type="entry name" value="DLH"/>
    <property type="match status" value="1"/>
</dbReference>
<gene>
    <name evidence="2" type="ORF">C2E21_4896</name>
</gene>
<dbReference type="InterPro" id="IPR029058">
    <property type="entry name" value="AB_hydrolase_fold"/>
</dbReference>
<dbReference type="EMBL" id="LHPG02000009">
    <property type="protein sequence ID" value="PRW56138.1"/>
    <property type="molecule type" value="Genomic_DNA"/>
</dbReference>
<reference evidence="2 3" key="1">
    <citation type="journal article" date="2018" name="Plant J.">
        <title>Genome sequences of Chlorella sorokiniana UTEX 1602 and Micractinium conductrix SAG 241.80: implications to maltose excretion by a green alga.</title>
        <authorList>
            <person name="Arriola M.B."/>
            <person name="Velmurugan N."/>
            <person name="Zhang Y."/>
            <person name="Plunkett M.H."/>
            <person name="Hondzo H."/>
            <person name="Barney B.M."/>
        </authorList>
    </citation>
    <scope>NUCLEOTIDE SEQUENCE [LARGE SCALE GENOMIC DNA]</scope>
    <source>
        <strain evidence="3">UTEX 1602</strain>
    </source>
</reference>
<dbReference type="STRING" id="3076.A0A2P6TQ31"/>
<evidence type="ECO:0000313" key="3">
    <source>
        <dbReference type="Proteomes" id="UP000239899"/>
    </source>
</evidence>